<dbReference type="EMBL" id="CAJNOR010001185">
    <property type="protein sequence ID" value="CAF1093413.1"/>
    <property type="molecule type" value="Genomic_DNA"/>
</dbReference>
<protein>
    <recommendedName>
        <fullName evidence="6">Esterase</fullName>
    </recommendedName>
</protein>
<evidence type="ECO:0000313" key="4">
    <source>
        <dbReference type="Proteomes" id="UP000663828"/>
    </source>
</evidence>
<dbReference type="AlphaFoldDB" id="A0A815A3L6"/>
<dbReference type="OrthoDB" id="2107086at2759"/>
<dbReference type="InterPro" id="IPR029058">
    <property type="entry name" value="AB_hydrolase_fold"/>
</dbReference>
<evidence type="ECO:0000313" key="5">
    <source>
        <dbReference type="Proteomes" id="UP000663852"/>
    </source>
</evidence>
<reference evidence="3" key="1">
    <citation type="submission" date="2021-02" db="EMBL/GenBank/DDBJ databases">
        <authorList>
            <person name="Nowell W R."/>
        </authorList>
    </citation>
    <scope>NUCLEOTIDE SEQUENCE</scope>
</reference>
<feature type="chain" id="PRO_5036411253" description="Esterase" evidence="1">
    <location>
        <begin position="21"/>
        <end position="322"/>
    </location>
</feature>
<proteinExistence type="predicted"/>
<evidence type="ECO:0000313" key="3">
    <source>
        <dbReference type="EMBL" id="CAF1251384.1"/>
    </source>
</evidence>
<dbReference type="Pfam" id="PF00756">
    <property type="entry name" value="Esterase"/>
    <property type="match status" value="1"/>
</dbReference>
<evidence type="ECO:0000256" key="1">
    <source>
        <dbReference type="SAM" id="SignalP"/>
    </source>
</evidence>
<sequence>MMKYCQFIFVVYCLLPPVHSDFPDFVSGFGLTVTNFSKVNEQLCDVTVQSQEVKGDQQIRILLPQNYTTSGKTRRYPVLYLLHGGMGGAEDWTQKGGIAQQILGNLSLITIMPNGDPFGWYTNWINPGKAAPQNWRTFHNEQVVPWIDANLRTVARKGGRAIAGLSMGGFGAVRYAEVYHQLYNYTASFSGAIDLLNWGVQTVIFGSEAADKKAVDGPFGVPFLTTPSSGWVIENPITHAKLLRDVNIALYSGNQGIVELAMHDCNNHMNRTLNSLNIPHYYDFYGNGKSIGHGCHGKHEWPCWNAALMDVAPKIMAVLEQE</sequence>
<dbReference type="InterPro" id="IPR000801">
    <property type="entry name" value="Esterase-like"/>
</dbReference>
<dbReference type="PANTHER" id="PTHR48098">
    <property type="entry name" value="ENTEROCHELIN ESTERASE-RELATED"/>
    <property type="match status" value="1"/>
</dbReference>
<comment type="caution">
    <text evidence="3">The sequence shown here is derived from an EMBL/GenBank/DDBJ whole genome shotgun (WGS) entry which is preliminary data.</text>
</comment>
<evidence type="ECO:0000313" key="2">
    <source>
        <dbReference type="EMBL" id="CAF1093413.1"/>
    </source>
</evidence>
<evidence type="ECO:0008006" key="6">
    <source>
        <dbReference type="Google" id="ProtNLM"/>
    </source>
</evidence>
<dbReference type="Gene3D" id="3.40.50.1820">
    <property type="entry name" value="alpha/beta hydrolase"/>
    <property type="match status" value="1"/>
</dbReference>
<dbReference type="InterPro" id="IPR050583">
    <property type="entry name" value="Mycobacterial_A85_antigen"/>
</dbReference>
<name>A0A815A3L6_ADIRI</name>
<dbReference type="EMBL" id="CAJNOJ010000180">
    <property type="protein sequence ID" value="CAF1251384.1"/>
    <property type="molecule type" value="Genomic_DNA"/>
</dbReference>
<dbReference type="SUPFAM" id="SSF53474">
    <property type="entry name" value="alpha/beta-Hydrolases"/>
    <property type="match status" value="1"/>
</dbReference>
<keyword evidence="1" id="KW-0732">Signal</keyword>
<organism evidence="3 5">
    <name type="scientific">Adineta ricciae</name>
    <name type="common">Rotifer</name>
    <dbReference type="NCBI Taxonomy" id="249248"/>
    <lineage>
        <taxon>Eukaryota</taxon>
        <taxon>Metazoa</taxon>
        <taxon>Spiralia</taxon>
        <taxon>Gnathifera</taxon>
        <taxon>Rotifera</taxon>
        <taxon>Eurotatoria</taxon>
        <taxon>Bdelloidea</taxon>
        <taxon>Adinetida</taxon>
        <taxon>Adinetidae</taxon>
        <taxon>Adineta</taxon>
    </lineage>
</organism>
<keyword evidence="4" id="KW-1185">Reference proteome</keyword>
<dbReference type="Proteomes" id="UP000663852">
    <property type="component" value="Unassembled WGS sequence"/>
</dbReference>
<accession>A0A815A3L6</accession>
<dbReference type="PANTHER" id="PTHR48098:SF1">
    <property type="entry name" value="DIACYLGLYCEROL ACYLTRANSFERASE_MYCOLYLTRANSFERASE AG85A"/>
    <property type="match status" value="1"/>
</dbReference>
<dbReference type="Proteomes" id="UP000663828">
    <property type="component" value="Unassembled WGS sequence"/>
</dbReference>
<dbReference type="GO" id="GO:0016747">
    <property type="term" value="F:acyltransferase activity, transferring groups other than amino-acyl groups"/>
    <property type="evidence" value="ECO:0007669"/>
    <property type="project" value="TreeGrafter"/>
</dbReference>
<feature type="signal peptide" evidence="1">
    <location>
        <begin position="1"/>
        <end position="20"/>
    </location>
</feature>
<gene>
    <name evidence="3" type="ORF">EDS130_LOCUS27993</name>
    <name evidence="2" type="ORF">XAT740_LOCUS17963</name>
</gene>